<evidence type="ECO:0000259" key="3">
    <source>
        <dbReference type="Pfam" id="PF00656"/>
    </source>
</evidence>
<dbReference type="InterPro" id="IPR050452">
    <property type="entry name" value="Metacaspase"/>
</dbReference>
<reference evidence="4 5" key="1">
    <citation type="submission" date="2019-06" db="EMBL/GenBank/DDBJ databases">
        <authorList>
            <person name="Palmer J.M."/>
        </authorList>
    </citation>
    <scope>NUCLEOTIDE SEQUENCE [LARGE SCALE GENOMIC DNA]</scope>
    <source>
        <strain evidence="4 5">TWF191</strain>
    </source>
</reference>
<proteinExistence type="inferred from homology"/>
<feature type="compositionally biased region" description="Polar residues" evidence="2">
    <location>
        <begin position="58"/>
        <end position="69"/>
    </location>
</feature>
<dbReference type="Gene3D" id="3.40.50.1460">
    <property type="match status" value="1"/>
</dbReference>
<dbReference type="GO" id="GO:0006508">
    <property type="term" value="P:proteolysis"/>
    <property type="evidence" value="ECO:0007669"/>
    <property type="project" value="InterPro"/>
</dbReference>
<dbReference type="GO" id="GO:0005737">
    <property type="term" value="C:cytoplasm"/>
    <property type="evidence" value="ECO:0007669"/>
    <property type="project" value="TreeGrafter"/>
</dbReference>
<comment type="similarity">
    <text evidence="1">Belongs to the peptidase C14B family.</text>
</comment>
<dbReference type="AlphaFoldDB" id="A0A6G1MD11"/>
<accession>A0A6G1MD11</accession>
<gene>
    <name evidence="4" type="ORF">TWF191_002760</name>
</gene>
<sequence>MEANKWAILIGVDFYSDGDARPGINFHTLNGCVEDVRRVEELLRTSFGLEEPFIYRLTATSPGPSGNQKEPQEHPSERPTYENIINTFQEVTKKAKPGDLVYIHYSGHGAQVKTAFEDFKPNEIDEALVPTDISSSSGRYLRDVEIAYLLEAMADKDLVVTLVLDCCHSGGANRGSSSLVRGIKKVDNNKLESDNSLLASQEELKEAWRKSRAGGGRTVRVENHWLLETRRYTFIAACRAHEYASEHIFDGKTQGLLTHTMIDALKNSPSHLTYYELWNLVAMKVRERNHEQNVILGGEADRLFFASSRRELFYVVPITKVTETDQGTIVEMKIGAAQGITEGTGIDVWPSSCFDFKPSERLALLRVVEVEDSALKAEVSEHYGASMRPLESGFLARPHVVPRMSVQLVFPEPLGADQDAITKAQEAFNQYGIPLSDKAADTSFRVHVKDGSYVILSGQDQQLRNPVPPLSIDPDRARSAEQLARRIIHLTKYYNILQLSNAERNVPDEWLSISLEKKHHWFPEKPRLAKDKPDPATFLHSKSCETTDNEWLLLKAKNTSGKELYITVLDLDRSWAIDQIYPYAPGVIYQPLTLDEILYLPLQLTVPDGANGLIDTIKIFVTTEPTSFRWLELPKLAGPDEGRLGRANHMKPKNALEVLQESMTFPKSRKVALISAYIPTGWDTASCIVETPKPKS</sequence>
<organism evidence="4 5">
    <name type="scientific">Orbilia oligospora</name>
    <name type="common">Nematode-trapping fungus</name>
    <name type="synonym">Arthrobotrys oligospora</name>
    <dbReference type="NCBI Taxonomy" id="2813651"/>
    <lineage>
        <taxon>Eukaryota</taxon>
        <taxon>Fungi</taxon>
        <taxon>Dikarya</taxon>
        <taxon>Ascomycota</taxon>
        <taxon>Pezizomycotina</taxon>
        <taxon>Orbiliomycetes</taxon>
        <taxon>Orbiliales</taxon>
        <taxon>Orbiliaceae</taxon>
        <taxon>Orbilia</taxon>
    </lineage>
</organism>
<feature type="domain" description="Peptidase C14 caspase" evidence="3">
    <location>
        <begin position="5"/>
        <end position="292"/>
    </location>
</feature>
<evidence type="ECO:0000256" key="2">
    <source>
        <dbReference type="SAM" id="MobiDB-lite"/>
    </source>
</evidence>
<evidence type="ECO:0000313" key="4">
    <source>
        <dbReference type="EMBL" id="KAF3228255.1"/>
    </source>
</evidence>
<feature type="region of interest" description="Disordered" evidence="2">
    <location>
        <begin position="58"/>
        <end position="78"/>
    </location>
</feature>
<evidence type="ECO:0000313" key="5">
    <source>
        <dbReference type="Proteomes" id="UP000483672"/>
    </source>
</evidence>
<dbReference type="PANTHER" id="PTHR48104">
    <property type="entry name" value="METACASPASE-4"/>
    <property type="match status" value="1"/>
</dbReference>
<dbReference type="EMBL" id="WIPF01000016">
    <property type="protein sequence ID" value="KAF3228255.1"/>
    <property type="molecule type" value="Genomic_DNA"/>
</dbReference>
<dbReference type="PANTHER" id="PTHR48104:SF30">
    <property type="entry name" value="METACASPASE-1"/>
    <property type="match status" value="1"/>
</dbReference>
<comment type="caution">
    <text evidence="4">The sequence shown here is derived from an EMBL/GenBank/DDBJ whole genome shotgun (WGS) entry which is preliminary data.</text>
</comment>
<dbReference type="Pfam" id="PF00656">
    <property type="entry name" value="Peptidase_C14"/>
    <property type="match status" value="1"/>
</dbReference>
<dbReference type="Proteomes" id="UP000483672">
    <property type="component" value="Unassembled WGS sequence"/>
</dbReference>
<protein>
    <recommendedName>
        <fullName evidence="3">Peptidase C14 caspase domain-containing protein</fullName>
    </recommendedName>
</protein>
<dbReference type="GO" id="GO:0004197">
    <property type="term" value="F:cysteine-type endopeptidase activity"/>
    <property type="evidence" value="ECO:0007669"/>
    <property type="project" value="InterPro"/>
</dbReference>
<dbReference type="InterPro" id="IPR011600">
    <property type="entry name" value="Pept_C14_caspase"/>
</dbReference>
<name>A0A6G1MD11_ORBOL</name>
<evidence type="ECO:0000256" key="1">
    <source>
        <dbReference type="ARBA" id="ARBA00009005"/>
    </source>
</evidence>